<keyword evidence="2" id="KW-0813">Transport</keyword>
<dbReference type="GO" id="GO:0022857">
    <property type="term" value="F:transmembrane transporter activity"/>
    <property type="evidence" value="ECO:0007669"/>
    <property type="project" value="InterPro"/>
</dbReference>
<feature type="transmembrane region" description="Helical" evidence="8">
    <location>
        <begin position="53"/>
        <end position="75"/>
    </location>
</feature>
<keyword evidence="11" id="KW-1185">Reference proteome</keyword>
<gene>
    <name evidence="10" type="ORF">JQS30_00530</name>
</gene>
<feature type="transmembrane region" description="Helical" evidence="8">
    <location>
        <begin position="295"/>
        <end position="313"/>
    </location>
</feature>
<dbReference type="KEGG" id="nav:JQS30_00530"/>
<dbReference type="Proteomes" id="UP000662939">
    <property type="component" value="Chromosome"/>
</dbReference>
<evidence type="ECO:0000256" key="2">
    <source>
        <dbReference type="ARBA" id="ARBA00022448"/>
    </source>
</evidence>
<evidence type="ECO:0000259" key="9">
    <source>
        <dbReference type="PROSITE" id="PS50850"/>
    </source>
</evidence>
<dbReference type="Gene3D" id="1.20.1250.20">
    <property type="entry name" value="MFS general substrate transporter like domains"/>
    <property type="match status" value="1"/>
</dbReference>
<reference evidence="10" key="1">
    <citation type="submission" date="2021-02" db="EMBL/GenBank/DDBJ databases">
        <title>Natronoglycomyces albus gen. nov., sp. nov, a haloalkaliphilic actinobacterium from a soda solonchak soil.</title>
        <authorList>
            <person name="Sorokin D.Y."/>
            <person name="Khijniak T.V."/>
            <person name="Zakharycheva A.P."/>
            <person name="Boueva O.V."/>
            <person name="Ariskina E.V."/>
            <person name="Hahnke R.L."/>
            <person name="Bunk B."/>
            <person name="Sproer C."/>
            <person name="Schumann P."/>
            <person name="Evtushenko L.I."/>
            <person name="Kublanov I.V."/>
        </authorList>
    </citation>
    <scope>NUCLEOTIDE SEQUENCE</scope>
    <source>
        <strain evidence="10">DSM 106290</strain>
    </source>
</reference>
<keyword evidence="5 8" id="KW-1133">Transmembrane helix</keyword>
<evidence type="ECO:0000256" key="5">
    <source>
        <dbReference type="ARBA" id="ARBA00022989"/>
    </source>
</evidence>
<dbReference type="GO" id="GO:0005886">
    <property type="term" value="C:plasma membrane"/>
    <property type="evidence" value="ECO:0007669"/>
    <property type="project" value="UniProtKB-SubCell"/>
</dbReference>
<feature type="transmembrane region" description="Helical" evidence="8">
    <location>
        <begin position="180"/>
        <end position="201"/>
    </location>
</feature>
<feature type="domain" description="Major facilitator superfamily (MFS) profile" evidence="9">
    <location>
        <begin position="15"/>
        <end position="410"/>
    </location>
</feature>
<feature type="transmembrane region" description="Helical" evidence="8">
    <location>
        <begin position="269"/>
        <end position="288"/>
    </location>
</feature>
<evidence type="ECO:0000256" key="7">
    <source>
        <dbReference type="SAM" id="MobiDB-lite"/>
    </source>
</evidence>
<dbReference type="AlphaFoldDB" id="A0A895XSD9"/>
<evidence type="ECO:0000256" key="6">
    <source>
        <dbReference type="ARBA" id="ARBA00023136"/>
    </source>
</evidence>
<proteinExistence type="predicted"/>
<dbReference type="PROSITE" id="PS50850">
    <property type="entry name" value="MFS"/>
    <property type="match status" value="1"/>
</dbReference>
<dbReference type="InterPro" id="IPR036259">
    <property type="entry name" value="MFS_trans_sf"/>
</dbReference>
<dbReference type="RefSeq" id="WP_213171474.1">
    <property type="nucleotide sequence ID" value="NZ_CP070496.1"/>
</dbReference>
<evidence type="ECO:0000256" key="4">
    <source>
        <dbReference type="ARBA" id="ARBA00022692"/>
    </source>
</evidence>
<evidence type="ECO:0000313" key="10">
    <source>
        <dbReference type="EMBL" id="QSB05466.1"/>
    </source>
</evidence>
<dbReference type="SUPFAM" id="SSF103473">
    <property type="entry name" value="MFS general substrate transporter"/>
    <property type="match status" value="1"/>
</dbReference>
<dbReference type="Pfam" id="PF05977">
    <property type="entry name" value="MFS_3"/>
    <property type="match status" value="1"/>
</dbReference>
<keyword evidence="6 8" id="KW-0472">Membrane</keyword>
<organism evidence="10 11">
    <name type="scientific">Natronoglycomyces albus</name>
    <dbReference type="NCBI Taxonomy" id="2811108"/>
    <lineage>
        <taxon>Bacteria</taxon>
        <taxon>Bacillati</taxon>
        <taxon>Actinomycetota</taxon>
        <taxon>Actinomycetes</taxon>
        <taxon>Glycomycetales</taxon>
        <taxon>Glycomycetaceae</taxon>
        <taxon>Natronoglycomyces</taxon>
    </lineage>
</organism>
<dbReference type="EMBL" id="CP070496">
    <property type="protein sequence ID" value="QSB05466.1"/>
    <property type="molecule type" value="Genomic_DNA"/>
</dbReference>
<feature type="transmembrane region" description="Helical" evidence="8">
    <location>
        <begin position="21"/>
        <end position="47"/>
    </location>
</feature>
<keyword evidence="4 8" id="KW-0812">Transmembrane</keyword>
<name>A0A895XSD9_9ACTN</name>
<dbReference type="PANTHER" id="PTHR23513:SF11">
    <property type="entry name" value="STAPHYLOFERRIN A TRANSPORTER"/>
    <property type="match status" value="1"/>
</dbReference>
<dbReference type="InterPro" id="IPR010290">
    <property type="entry name" value="TM_effector"/>
</dbReference>
<keyword evidence="3" id="KW-1003">Cell membrane</keyword>
<feature type="transmembrane region" description="Helical" evidence="8">
    <location>
        <begin position="87"/>
        <end position="107"/>
    </location>
</feature>
<evidence type="ECO:0000256" key="1">
    <source>
        <dbReference type="ARBA" id="ARBA00004651"/>
    </source>
</evidence>
<feature type="transmembrane region" description="Helical" evidence="8">
    <location>
        <begin position="319"/>
        <end position="337"/>
    </location>
</feature>
<sequence length="498" mass="53390">MSPILSHHFKDTFRALQVRNYRVYISGQVVATIGFWLQMTATSWLVLELTGDSGTALGTAMALQFGPFLVLSLLGGRLADRFDKRKVLLLGGVCNVLMTSVLAITVLNGNAELWHVYLFMLCFGTTSALEGPSRQAFAAELVDSETLPNALALNSATFNIGRITGPAVAGLLIALTNTGVVLALNAAAWLVPIAVMVTLLGRPLHVAPRSREERKENAGIVDALRYLRTRPDLTLVLVVMLFVGGFAFNFPVTLSLLAKTEFHSGADTFGLLITSLSVGALAGALASGKRHTRPGIYTVLGACLALGIGTTAVGFAPTFIIAMMLLVPTGFAMVFAGQSANQRVQMGVADRYRGRIMALYMLVFIGSTPLCAPIVGWISEMYGARAGLWLGGIVTLLTAFAAYIAKARRKSTLARRATPMTEASGIAQAQHQPVAINPPEDVTAQPGSQEDVAEELSKVDNRTRAQGWDAAEPNEFDERDQFQPQRSDSEKRSHTAPV</sequence>
<comment type="subcellular location">
    <subcellularLocation>
        <location evidence="1">Cell membrane</location>
        <topology evidence="1">Multi-pass membrane protein</topology>
    </subcellularLocation>
</comment>
<feature type="region of interest" description="Disordered" evidence="7">
    <location>
        <begin position="437"/>
        <end position="498"/>
    </location>
</feature>
<protein>
    <submittedName>
        <fullName evidence="10">MFS transporter</fullName>
    </submittedName>
</protein>
<feature type="transmembrane region" description="Helical" evidence="8">
    <location>
        <begin position="233"/>
        <end position="257"/>
    </location>
</feature>
<feature type="compositionally biased region" description="Basic and acidic residues" evidence="7">
    <location>
        <begin position="487"/>
        <end position="498"/>
    </location>
</feature>
<dbReference type="PANTHER" id="PTHR23513">
    <property type="entry name" value="INTEGRAL MEMBRANE EFFLUX PROTEIN-RELATED"/>
    <property type="match status" value="1"/>
</dbReference>
<dbReference type="InterPro" id="IPR020846">
    <property type="entry name" value="MFS_dom"/>
</dbReference>
<evidence type="ECO:0000256" key="3">
    <source>
        <dbReference type="ARBA" id="ARBA00022475"/>
    </source>
</evidence>
<accession>A0A895XSD9</accession>
<evidence type="ECO:0000313" key="11">
    <source>
        <dbReference type="Proteomes" id="UP000662939"/>
    </source>
</evidence>
<feature type="transmembrane region" description="Helical" evidence="8">
    <location>
        <begin position="384"/>
        <end position="405"/>
    </location>
</feature>
<evidence type="ECO:0000256" key="8">
    <source>
        <dbReference type="SAM" id="Phobius"/>
    </source>
</evidence>
<feature type="transmembrane region" description="Helical" evidence="8">
    <location>
        <begin position="358"/>
        <end position="378"/>
    </location>
</feature>
<dbReference type="CDD" id="cd06173">
    <property type="entry name" value="MFS_MefA_like"/>
    <property type="match status" value="1"/>
</dbReference>